<proteinExistence type="predicted"/>
<feature type="region of interest" description="Disordered" evidence="1">
    <location>
        <begin position="34"/>
        <end position="85"/>
    </location>
</feature>
<name>A0A540VMT3_9GAMM</name>
<gene>
    <name evidence="2" type="ORF">FKY71_15665</name>
</gene>
<comment type="caution">
    <text evidence="2">The sequence shown here is derived from an EMBL/GenBank/DDBJ whole genome shotgun (WGS) entry which is preliminary data.</text>
</comment>
<feature type="region of interest" description="Disordered" evidence="1">
    <location>
        <begin position="1"/>
        <end position="20"/>
    </location>
</feature>
<evidence type="ECO:0000256" key="1">
    <source>
        <dbReference type="SAM" id="MobiDB-lite"/>
    </source>
</evidence>
<evidence type="ECO:0000313" key="2">
    <source>
        <dbReference type="EMBL" id="TQE98084.1"/>
    </source>
</evidence>
<dbReference type="Pfam" id="PF05930">
    <property type="entry name" value="Phage_AlpA"/>
    <property type="match status" value="1"/>
</dbReference>
<reference evidence="2 3" key="1">
    <citation type="submission" date="2019-06" db="EMBL/GenBank/DDBJ databases">
        <title>Metagenome assembled Genome of Spiribacter salinus SL48-SHIP from the microbial mat of Salt Lake 48 (Novosibirsk region, Russia).</title>
        <authorList>
            <person name="Shipova A."/>
            <person name="Rozanov A.S."/>
            <person name="Bryanskaya A.V."/>
            <person name="Peltek S.E."/>
        </authorList>
    </citation>
    <scope>NUCLEOTIDE SEQUENCE [LARGE SCALE GENOMIC DNA]</scope>
    <source>
        <strain evidence="2">SL48-SHIP-2</strain>
    </source>
</reference>
<sequence>PMPPSMCSRWPTAAARTGSTGSCIRSATTVRCSTMKPASAPARAGNSSASTRPIRGSRMWPNGLVWGNTNRQPGAGKKQGDTDFKPDRCGEKHCLSKRVIHISLWLRTSSRLVDQSAERYSATCKLLELEQEMKTEEQAVRLIDSWEVIRKLGVSHSTVERMRLNDINFPVPVKVGARSIRYIESEIDDYIYSLPRADPFDADAEPEPR</sequence>
<dbReference type="Proteomes" id="UP000315400">
    <property type="component" value="Unassembled WGS sequence"/>
</dbReference>
<accession>A0A540VMT3</accession>
<dbReference type="AlphaFoldDB" id="A0A540VMT3"/>
<evidence type="ECO:0000313" key="3">
    <source>
        <dbReference type="Proteomes" id="UP000315400"/>
    </source>
</evidence>
<feature type="non-terminal residue" evidence="2">
    <location>
        <position position="1"/>
    </location>
</feature>
<protein>
    <submittedName>
        <fullName evidence="2">AlpA family phage regulatory protein</fullName>
    </submittedName>
</protein>
<organism evidence="2 3">
    <name type="scientific">Spiribacter salinus</name>
    <dbReference type="NCBI Taxonomy" id="1335746"/>
    <lineage>
        <taxon>Bacteria</taxon>
        <taxon>Pseudomonadati</taxon>
        <taxon>Pseudomonadota</taxon>
        <taxon>Gammaproteobacteria</taxon>
        <taxon>Chromatiales</taxon>
        <taxon>Ectothiorhodospiraceae</taxon>
        <taxon>Spiribacter</taxon>
    </lineage>
</organism>
<dbReference type="InterPro" id="IPR010260">
    <property type="entry name" value="AlpA"/>
</dbReference>
<dbReference type="EMBL" id="VIFK01000285">
    <property type="protein sequence ID" value="TQE98084.1"/>
    <property type="molecule type" value="Genomic_DNA"/>
</dbReference>